<dbReference type="RefSeq" id="WP_066605286.1">
    <property type="nucleotide sequence ID" value="NZ_CP014230.1"/>
</dbReference>
<name>A0A109W600_9BACT</name>
<dbReference type="STRING" id="888061.AXF15_07150"/>
<keyword evidence="3" id="KW-1185">Reference proteome</keyword>
<dbReference type="KEGG" id="doa:AXF15_07150"/>
<dbReference type="AlphaFoldDB" id="A0A109W600"/>
<keyword evidence="1" id="KW-0732">Signal</keyword>
<evidence type="ECO:0008006" key="4">
    <source>
        <dbReference type="Google" id="ProtNLM"/>
    </source>
</evidence>
<reference evidence="3" key="1">
    <citation type="submission" date="2016-02" db="EMBL/GenBank/DDBJ databases">
        <authorList>
            <person name="Holder M.E."/>
            <person name="Ajami N.J."/>
            <person name="Petrosino J.F."/>
        </authorList>
    </citation>
    <scope>NUCLEOTIDE SEQUENCE [LARGE SCALE GENOMIC DNA]</scope>
    <source>
        <strain evidence="3">DSM 12838</strain>
    </source>
</reference>
<accession>A0A109W600</accession>
<evidence type="ECO:0000313" key="3">
    <source>
        <dbReference type="Proteomes" id="UP000063964"/>
    </source>
</evidence>
<proteinExistence type="predicted"/>
<sequence length="328" mass="37408">MKTVFFFALALLAALPAQADSPVTRSWSGQTESITFDNWLKHPEIQDIRHLYEAILADKSLRPSTRVFESCSEGMNEVKRVIYRDDQGRAWLYRTESLSPTDSSSSIAENVYDSEGRLRFTYIVDTEKGATHGKIEQRLYFDESGRKIWEIWKRAGQNIYFLPETESQDYVTTPEQDFDKAASCPEVTGQAKQDALGPKTRILSQTATDMLLGRHMFSLQWISWDYFGSATVTDREGLLHISGRQDGRPGTEEEGSFVSMEGVIIEVREKEFVFRGDVVMKVSHIADGRECVRSGDMVFAISGSRKYWRMQNMDNPCDSAVDYVDVFF</sequence>
<dbReference type="OrthoDB" id="5684986at2"/>
<dbReference type="Proteomes" id="UP000063964">
    <property type="component" value="Chromosome"/>
</dbReference>
<dbReference type="EMBL" id="CP014230">
    <property type="protein sequence ID" value="AMD92899.1"/>
    <property type="molecule type" value="Genomic_DNA"/>
</dbReference>
<gene>
    <name evidence="2" type="ORF">AXF15_07150</name>
</gene>
<feature type="signal peptide" evidence="1">
    <location>
        <begin position="1"/>
        <end position="19"/>
    </location>
</feature>
<feature type="chain" id="PRO_5007141338" description="Organic solvent tolerance-like N-terminal domain-containing protein" evidence="1">
    <location>
        <begin position="20"/>
        <end position="328"/>
    </location>
</feature>
<evidence type="ECO:0000256" key="1">
    <source>
        <dbReference type="SAM" id="SignalP"/>
    </source>
</evidence>
<protein>
    <recommendedName>
        <fullName evidence="4">Organic solvent tolerance-like N-terminal domain-containing protein</fullName>
    </recommendedName>
</protein>
<evidence type="ECO:0000313" key="2">
    <source>
        <dbReference type="EMBL" id="AMD92899.1"/>
    </source>
</evidence>
<organism evidence="2 3">
    <name type="scientific">Desulfomicrobium orale DSM 12838</name>
    <dbReference type="NCBI Taxonomy" id="888061"/>
    <lineage>
        <taxon>Bacteria</taxon>
        <taxon>Pseudomonadati</taxon>
        <taxon>Thermodesulfobacteriota</taxon>
        <taxon>Desulfovibrionia</taxon>
        <taxon>Desulfovibrionales</taxon>
        <taxon>Desulfomicrobiaceae</taxon>
        <taxon>Desulfomicrobium</taxon>
    </lineage>
</organism>